<evidence type="ECO:0000313" key="3">
    <source>
        <dbReference type="Proteomes" id="UP000189627"/>
    </source>
</evidence>
<dbReference type="PANTHER" id="PTHR43355:SF2">
    <property type="entry name" value="FLAVIN REDUCTASE (NADPH)"/>
    <property type="match status" value="1"/>
</dbReference>
<organism evidence="2 3">
    <name type="scientific">Cupriavidus necator</name>
    <name type="common">Alcaligenes eutrophus</name>
    <name type="synonym">Ralstonia eutropha</name>
    <dbReference type="NCBI Taxonomy" id="106590"/>
    <lineage>
        <taxon>Bacteria</taxon>
        <taxon>Pseudomonadati</taxon>
        <taxon>Pseudomonadota</taxon>
        <taxon>Betaproteobacteria</taxon>
        <taxon>Burkholderiales</taxon>
        <taxon>Burkholderiaceae</taxon>
        <taxon>Cupriavidus</taxon>
    </lineage>
</organism>
<feature type="domain" description="NAD(P)-binding" evidence="1">
    <location>
        <begin position="7"/>
        <end position="191"/>
    </location>
</feature>
<dbReference type="OrthoDB" id="7352421at2"/>
<dbReference type="Pfam" id="PF13460">
    <property type="entry name" value="NAD_binding_10"/>
    <property type="match status" value="1"/>
</dbReference>
<evidence type="ECO:0000259" key="1">
    <source>
        <dbReference type="Pfam" id="PF13460"/>
    </source>
</evidence>
<dbReference type="Gene3D" id="3.40.50.720">
    <property type="entry name" value="NAD(P)-binding Rossmann-like Domain"/>
    <property type="match status" value="1"/>
</dbReference>
<dbReference type="EMBL" id="CP017757">
    <property type="protein sequence ID" value="AQV94607.1"/>
    <property type="molecule type" value="Genomic_DNA"/>
</dbReference>
<dbReference type="InterPro" id="IPR016040">
    <property type="entry name" value="NAD(P)-bd_dom"/>
</dbReference>
<dbReference type="PANTHER" id="PTHR43355">
    <property type="entry name" value="FLAVIN REDUCTASE (NADPH)"/>
    <property type="match status" value="1"/>
</dbReference>
<dbReference type="InterPro" id="IPR051606">
    <property type="entry name" value="Polyketide_Oxido-like"/>
</dbReference>
<dbReference type="SUPFAM" id="SSF51735">
    <property type="entry name" value="NAD(P)-binding Rossmann-fold domains"/>
    <property type="match status" value="1"/>
</dbReference>
<accession>A0A1U9UQA3</accession>
<dbReference type="InterPro" id="IPR036291">
    <property type="entry name" value="NAD(P)-bd_dom_sf"/>
</dbReference>
<dbReference type="KEGG" id="cuh:BJN34_11990"/>
<sequence>MKIAIIGATGRVGTRLTDEALRRGHEVTAIARQASKLPARAGVTSKDVDATDSAALAAALAGNDVVISSARFAQLNAQQVTSAVRQAGVPRLLVVGGAGSLYVAPGVQLVDTPNFPDAYKPEALAGRDFLNALRGEQQIDWTFLSPSALFEPGERTGKFRTGEETLLSDAAGKSWISMEDYAIAMLDEIEKPAHSRQRFTVGYY</sequence>
<proteinExistence type="predicted"/>
<evidence type="ECO:0000313" key="2">
    <source>
        <dbReference type="EMBL" id="AQV94607.1"/>
    </source>
</evidence>
<dbReference type="Proteomes" id="UP000189627">
    <property type="component" value="Chromosome 1"/>
</dbReference>
<name>A0A1U9UQA3_CUPNE</name>
<dbReference type="GO" id="GO:0016646">
    <property type="term" value="F:oxidoreductase activity, acting on the CH-NH group of donors, NAD or NADP as acceptor"/>
    <property type="evidence" value="ECO:0007669"/>
    <property type="project" value="TreeGrafter"/>
</dbReference>
<protein>
    <submittedName>
        <fullName evidence="2">3-beta hydroxysteroid dehydrogenase</fullName>
    </submittedName>
</protein>
<gene>
    <name evidence="2" type="ORF">BJN34_11990</name>
</gene>
<dbReference type="AlphaFoldDB" id="A0A1U9UQA3"/>
<reference evidence="3" key="1">
    <citation type="submission" date="2017-02" db="EMBL/GenBank/DDBJ databases">
        <title>Complete genome sequence of Cupriavidus necator strain NH9, a 3-chlorobenzoate degrader.</title>
        <authorList>
            <person name="Moriuchi R."/>
            <person name="Dohra H."/>
            <person name="Ogawa N."/>
        </authorList>
    </citation>
    <scope>NUCLEOTIDE SEQUENCE [LARGE SCALE GENOMIC DNA]</scope>
    <source>
        <strain evidence="3">NH9</strain>
    </source>
</reference>
<dbReference type="CDD" id="cd05244">
    <property type="entry name" value="BVR-B_like_SDR_a"/>
    <property type="match status" value="1"/>
</dbReference>
<dbReference type="RefSeq" id="WP_078196816.1">
    <property type="nucleotide sequence ID" value="NZ_CP017757.2"/>
</dbReference>